<evidence type="ECO:0000256" key="1">
    <source>
        <dbReference type="ARBA" id="ARBA00022679"/>
    </source>
</evidence>
<evidence type="ECO:0000256" key="2">
    <source>
        <dbReference type="ARBA" id="ARBA00023315"/>
    </source>
</evidence>
<dbReference type="GO" id="GO:0016746">
    <property type="term" value="F:acyltransferase activity"/>
    <property type="evidence" value="ECO:0007669"/>
    <property type="project" value="UniProtKB-KW"/>
</dbReference>
<dbReference type="SUPFAM" id="SSF53474">
    <property type="entry name" value="alpha/beta-Hydrolases"/>
    <property type="match status" value="1"/>
</dbReference>
<gene>
    <name evidence="5" type="ORF">BDD18_1551</name>
</gene>
<dbReference type="InterPro" id="IPR051321">
    <property type="entry name" value="PHA/PHB_synthase"/>
</dbReference>
<name>A0A543LLX6_9BURK</name>
<dbReference type="RefSeq" id="WP_142082306.1">
    <property type="nucleotide sequence ID" value="NZ_VFPV01000001.1"/>
</dbReference>
<evidence type="ECO:0000259" key="3">
    <source>
        <dbReference type="Pfam" id="PF07167"/>
    </source>
</evidence>
<dbReference type="InterPro" id="IPR029058">
    <property type="entry name" value="AB_hydrolase_fold"/>
</dbReference>
<dbReference type="GO" id="GO:0042619">
    <property type="term" value="P:poly-hydroxybutyrate biosynthetic process"/>
    <property type="evidence" value="ECO:0007669"/>
    <property type="project" value="InterPro"/>
</dbReference>
<dbReference type="Gene3D" id="3.40.50.1820">
    <property type="entry name" value="alpha/beta hydrolase"/>
    <property type="match status" value="1"/>
</dbReference>
<organism evidence="5 6">
    <name type="scientific">Acidovorax temperans</name>
    <dbReference type="NCBI Taxonomy" id="80878"/>
    <lineage>
        <taxon>Bacteria</taxon>
        <taxon>Pseudomonadati</taxon>
        <taxon>Pseudomonadota</taxon>
        <taxon>Betaproteobacteria</taxon>
        <taxon>Burkholderiales</taxon>
        <taxon>Comamonadaceae</taxon>
        <taxon>Acidovorax</taxon>
    </lineage>
</organism>
<dbReference type="Proteomes" id="UP000316993">
    <property type="component" value="Unassembled WGS sequence"/>
</dbReference>
<sequence length="604" mass="66933">MDKQASPGSPYERQRQTAKALDETVQAQMARVNMGLSPVSTALAAADWAMHLALSPGRQMVLGQRALALAQQAWLASARPATDDEGATPSEKDARFRDESWQHWPFNALKEGFKASDAWWREAAQVDGMTRHHQHVVDFFTRQALDALSPSNWPFTNAEAQQRARETGGQSLLSGFQHFTEDLKKHHGARSDADPQTLEPLTFEVGKDVAVTPGKVVFRNHLIELIQYAPTTDKVYPEPLLIVPSCIMKYYILDLSPANSMVRYLVGQGYTVFIVSWRNPDASDRDLGMQDYLRLGVMEAMAAVKERTQAPRIHALGYCLGGTFLAMVAAALGHESRADQGKGPAREHVAFPPHMPELASVTLLAAQTDFSEPGEMGVFIDDDQIQALRQDMERKGYFSGKAMAGSFQFLNARDLVWSRSTRRYLLGQDEVDFDLMSWNADVTRLPARMHSEYLSSLFLNNALATGQYRVGGVGVALMDIHAPMLVVGTTRDHVSPWRSVYKIHLQTDTHVTFILAAGGHNAGIVSEPGRPRRSYQIAATEDGNGWTGPDEWEASAPVREGSWWEAMDAWLKERSGKPVAPPAMDPAHVLCDAPGEYVMVRYAD</sequence>
<keyword evidence="2" id="KW-0012">Acyltransferase</keyword>
<dbReference type="InterPro" id="IPR010941">
    <property type="entry name" value="PhaC_N"/>
</dbReference>
<accession>A0A543LLX6</accession>
<keyword evidence="1" id="KW-0808">Transferase</keyword>
<evidence type="ECO:0000313" key="6">
    <source>
        <dbReference type="Proteomes" id="UP000316993"/>
    </source>
</evidence>
<dbReference type="PANTHER" id="PTHR36837">
    <property type="entry name" value="POLY(3-HYDROXYALKANOATE) POLYMERASE SUBUNIT PHAC"/>
    <property type="match status" value="1"/>
</dbReference>
<evidence type="ECO:0000259" key="4">
    <source>
        <dbReference type="Pfam" id="PF12551"/>
    </source>
</evidence>
<dbReference type="EMBL" id="VFPV01000001">
    <property type="protein sequence ID" value="TQN08386.1"/>
    <property type="molecule type" value="Genomic_DNA"/>
</dbReference>
<feature type="domain" description="Poly-beta-hydroxybutyrate polymerase N-terminal" evidence="4">
    <location>
        <begin position="17"/>
        <end position="58"/>
    </location>
</feature>
<reference evidence="5 6" key="1">
    <citation type="submission" date="2019-06" db="EMBL/GenBank/DDBJ databases">
        <title>Genomic Encyclopedia of Archaeal and Bacterial Type Strains, Phase II (KMG-II): from individual species to whole genera.</title>
        <authorList>
            <person name="Goeker M."/>
        </authorList>
    </citation>
    <scope>NUCLEOTIDE SEQUENCE [LARGE SCALE GENOMIC DNA]</scope>
    <source>
        <strain evidence="5 6">DSM 7270</strain>
    </source>
</reference>
<comment type="caution">
    <text evidence="5">The sequence shown here is derived from an EMBL/GenBank/DDBJ whole genome shotgun (WGS) entry which is preliminary data.</text>
</comment>
<dbReference type="PANTHER" id="PTHR36837:SF5">
    <property type="entry name" value="POLY-3-HYDROXYBUTYRATE SYNTHASE"/>
    <property type="match status" value="1"/>
</dbReference>
<proteinExistence type="predicted"/>
<dbReference type="Pfam" id="PF07167">
    <property type="entry name" value="PhaC_N"/>
    <property type="match status" value="1"/>
</dbReference>
<dbReference type="Pfam" id="PF12551">
    <property type="entry name" value="PHBC_N"/>
    <property type="match status" value="1"/>
</dbReference>
<dbReference type="AlphaFoldDB" id="A0A543LLX6"/>
<protein>
    <submittedName>
        <fullName evidence="5">Polyhydroxyalkanoate synthase</fullName>
    </submittedName>
</protein>
<dbReference type="InterPro" id="IPR022211">
    <property type="entry name" value="PHBC_N"/>
</dbReference>
<feature type="domain" description="Poly-beta-hydroxybutyrate polymerase N-terminal" evidence="3">
    <location>
        <begin position="92"/>
        <end position="265"/>
    </location>
</feature>
<evidence type="ECO:0000313" key="5">
    <source>
        <dbReference type="EMBL" id="TQN08386.1"/>
    </source>
</evidence>